<dbReference type="InterPro" id="IPR001173">
    <property type="entry name" value="Glyco_trans_2-like"/>
</dbReference>
<dbReference type="PANTHER" id="PTHR43685:SF2">
    <property type="entry name" value="GLYCOSYLTRANSFERASE 2-LIKE DOMAIN-CONTAINING PROTEIN"/>
    <property type="match status" value="1"/>
</dbReference>
<dbReference type="AlphaFoldDB" id="A0A061JH46"/>
<comment type="caution">
    <text evidence="2">The sequence shown here is derived from an EMBL/GenBank/DDBJ whole genome shotgun (WGS) entry which is preliminary data.</text>
</comment>
<dbReference type="Proteomes" id="UP000026922">
    <property type="component" value="Unassembled WGS sequence"/>
</dbReference>
<dbReference type="InterPro" id="IPR050834">
    <property type="entry name" value="Glycosyltransf_2"/>
</dbReference>
<sequence>MPKISVVLPVYNGEKHLKDAIESILNQTFQDFELIIVNDCSRDLSEDIARHYNSIDSRAFYYRNDTNLKLPKSLNVGFSKAHGYYWTWTSCDKVYLPDALAELNKALDANDEVSLVYSSTRIIDEHGKKKRNHSCWSS</sequence>
<accession>A0A061JH46</accession>
<dbReference type="Pfam" id="PF00535">
    <property type="entry name" value="Glycos_transf_2"/>
    <property type="match status" value="1"/>
</dbReference>
<keyword evidence="2" id="KW-0808">Transferase</keyword>
<dbReference type="PANTHER" id="PTHR43685">
    <property type="entry name" value="GLYCOSYLTRANSFERASE"/>
    <property type="match status" value="1"/>
</dbReference>
<keyword evidence="3" id="KW-1185">Reference proteome</keyword>
<organism evidence="2 3">
    <name type="scientific">Holospora undulata HU1</name>
    <dbReference type="NCBI Taxonomy" id="1321371"/>
    <lineage>
        <taxon>Bacteria</taxon>
        <taxon>Pseudomonadati</taxon>
        <taxon>Pseudomonadota</taxon>
        <taxon>Alphaproteobacteria</taxon>
        <taxon>Holosporales</taxon>
        <taxon>Holosporaceae</taxon>
        <taxon>Holospora</taxon>
    </lineage>
</organism>
<dbReference type="Gene3D" id="3.90.550.10">
    <property type="entry name" value="Spore Coat Polysaccharide Biosynthesis Protein SpsA, Chain A"/>
    <property type="match status" value="1"/>
</dbReference>
<reference evidence="2 3" key="1">
    <citation type="journal article" date="2013" name="Genome Announc.">
        <title>Draft Genome Sequence of Holospora undulata Strain HU1, a Micronucleus-Specific Symbiont of the Ciliate Paramecium caudatum.</title>
        <authorList>
            <person name="Dohra H."/>
            <person name="Suzuki H."/>
            <person name="Suzuki T."/>
            <person name="Tanaka K."/>
            <person name="Fujishima M."/>
        </authorList>
    </citation>
    <scope>NUCLEOTIDE SEQUENCE [LARGE SCALE GENOMIC DNA]</scope>
    <source>
        <strain evidence="2 3">HU1</strain>
    </source>
</reference>
<proteinExistence type="predicted"/>
<dbReference type="InterPro" id="IPR029044">
    <property type="entry name" value="Nucleotide-diphossugar_trans"/>
</dbReference>
<evidence type="ECO:0000313" key="3">
    <source>
        <dbReference type="Proteomes" id="UP000026922"/>
    </source>
</evidence>
<dbReference type="SUPFAM" id="SSF53448">
    <property type="entry name" value="Nucleotide-diphospho-sugar transferases"/>
    <property type="match status" value="1"/>
</dbReference>
<gene>
    <name evidence="2" type="ORF">K737_300105</name>
</gene>
<dbReference type="RefSeq" id="WP_006293889.1">
    <property type="nucleotide sequence ID" value="NZ_ARPM03000045.1"/>
</dbReference>
<feature type="domain" description="Glycosyltransferase 2-like" evidence="1">
    <location>
        <begin position="5"/>
        <end position="133"/>
    </location>
</feature>
<dbReference type="EMBL" id="ARPM03000045">
    <property type="protein sequence ID" value="ETZ05460.1"/>
    <property type="molecule type" value="Genomic_DNA"/>
</dbReference>
<name>A0A061JH46_9PROT</name>
<protein>
    <submittedName>
        <fullName evidence="2">Putative glycosyltransferase</fullName>
    </submittedName>
</protein>
<evidence type="ECO:0000259" key="1">
    <source>
        <dbReference type="Pfam" id="PF00535"/>
    </source>
</evidence>
<dbReference type="GO" id="GO:0016740">
    <property type="term" value="F:transferase activity"/>
    <property type="evidence" value="ECO:0007669"/>
    <property type="project" value="UniProtKB-KW"/>
</dbReference>
<dbReference type="CDD" id="cd00761">
    <property type="entry name" value="Glyco_tranf_GTA_type"/>
    <property type="match status" value="1"/>
</dbReference>
<evidence type="ECO:0000313" key="2">
    <source>
        <dbReference type="EMBL" id="ETZ05460.1"/>
    </source>
</evidence>